<dbReference type="AlphaFoldDB" id="A0A4R6M7J6"/>
<feature type="signal peptide" evidence="1">
    <location>
        <begin position="1"/>
        <end position="26"/>
    </location>
</feature>
<keyword evidence="1" id="KW-0732">Signal</keyword>
<accession>A0A4R6M7J6</accession>
<dbReference type="Proteomes" id="UP000294656">
    <property type="component" value="Unassembled WGS sequence"/>
</dbReference>
<keyword evidence="3" id="KW-1185">Reference proteome</keyword>
<organism evidence="2 3">
    <name type="scientific">Marinomonas balearica</name>
    <dbReference type="NCBI Taxonomy" id="491947"/>
    <lineage>
        <taxon>Bacteria</taxon>
        <taxon>Pseudomonadati</taxon>
        <taxon>Pseudomonadota</taxon>
        <taxon>Gammaproteobacteria</taxon>
        <taxon>Oceanospirillales</taxon>
        <taxon>Oceanospirillaceae</taxon>
        <taxon>Marinomonas</taxon>
    </lineage>
</organism>
<dbReference type="Pfam" id="PF14352">
    <property type="entry name" value="DUF4402"/>
    <property type="match status" value="1"/>
</dbReference>
<dbReference type="EMBL" id="SNXC01000012">
    <property type="protein sequence ID" value="TDO97387.1"/>
    <property type="molecule type" value="Genomic_DNA"/>
</dbReference>
<evidence type="ECO:0000313" key="3">
    <source>
        <dbReference type="Proteomes" id="UP000294656"/>
    </source>
</evidence>
<proteinExistence type="predicted"/>
<feature type="chain" id="PRO_5021016753" evidence="1">
    <location>
        <begin position="27"/>
        <end position="158"/>
    </location>
</feature>
<dbReference type="OrthoDB" id="6104709at2"/>
<comment type="caution">
    <text evidence="2">The sequence shown here is derived from an EMBL/GenBank/DDBJ whole genome shotgun (WGS) entry which is preliminary data.</text>
</comment>
<evidence type="ECO:0000313" key="2">
    <source>
        <dbReference type="EMBL" id="TDO97387.1"/>
    </source>
</evidence>
<reference evidence="2 3" key="1">
    <citation type="submission" date="2019-03" db="EMBL/GenBank/DDBJ databases">
        <title>Genomic Encyclopedia of Type Strains, Phase III (KMG-III): the genomes of soil and plant-associated and newly described type strains.</title>
        <authorList>
            <person name="Whitman W."/>
        </authorList>
    </citation>
    <scope>NUCLEOTIDE SEQUENCE [LARGE SCALE GENOMIC DNA]</scope>
    <source>
        <strain evidence="2 3">CECT 7378</strain>
    </source>
</reference>
<gene>
    <name evidence="2" type="ORF">DFP79_2205</name>
</gene>
<sequence length="158" mass="16758">MHNQKRTGISVALIALSISTPLSTYAEVTESSSLDFGTIVVASNSSVQRLSLSYNGNVSYSSGIYPITEPTRAEFILTGYPNDQRVFLSSSVSTPNSSSTGYTVEQFTLTDLSVPAVITTDSSGSASFYVGGTLTTSGNSGYYGDTAYSITYRVSINY</sequence>
<dbReference type="InterPro" id="IPR025514">
    <property type="entry name" value="DUF4402"/>
</dbReference>
<evidence type="ECO:0000256" key="1">
    <source>
        <dbReference type="SAM" id="SignalP"/>
    </source>
</evidence>
<protein>
    <submittedName>
        <fullName evidence="2">Uncharacterized protein DUF4402</fullName>
    </submittedName>
</protein>
<name>A0A4R6M7J6_9GAMM</name>